<evidence type="ECO:0000256" key="6">
    <source>
        <dbReference type="ARBA" id="ARBA00022917"/>
    </source>
</evidence>
<comment type="subunit">
    <text evidence="9">Monomer.</text>
</comment>
<dbReference type="PANTHER" id="PTHR11956:SF5">
    <property type="entry name" value="ARGININE--TRNA LIGASE, CYTOPLASMIC"/>
    <property type="match status" value="1"/>
</dbReference>
<comment type="similarity">
    <text evidence="1 9 10">Belongs to the class-I aminoacyl-tRNA synthetase family.</text>
</comment>
<dbReference type="Gene3D" id="3.30.1360.70">
    <property type="entry name" value="Arginyl tRNA synthetase N-terminal domain"/>
    <property type="match status" value="1"/>
</dbReference>
<dbReference type="PROSITE" id="PS00178">
    <property type="entry name" value="AA_TRNA_LIGASE_I"/>
    <property type="match status" value="1"/>
</dbReference>
<dbReference type="Proteomes" id="UP001055955">
    <property type="component" value="Chromosome"/>
</dbReference>
<proteinExistence type="inferred from homology"/>
<keyword evidence="3 9" id="KW-0436">Ligase</keyword>
<feature type="domain" description="DALR anticodon binding" evidence="11">
    <location>
        <begin position="444"/>
        <end position="558"/>
    </location>
</feature>
<dbReference type="GO" id="GO:0004814">
    <property type="term" value="F:arginine-tRNA ligase activity"/>
    <property type="evidence" value="ECO:0007669"/>
    <property type="project" value="UniProtKB-EC"/>
</dbReference>
<dbReference type="SUPFAM" id="SSF52374">
    <property type="entry name" value="Nucleotidylyl transferase"/>
    <property type="match status" value="1"/>
</dbReference>
<evidence type="ECO:0000313" key="13">
    <source>
        <dbReference type="EMBL" id="UTC24829.1"/>
    </source>
</evidence>
<dbReference type="Pfam" id="PF03485">
    <property type="entry name" value="Arg_tRNA_synt_N"/>
    <property type="match status" value="1"/>
</dbReference>
<keyword evidence="5 9" id="KW-0067">ATP-binding</keyword>
<dbReference type="HAMAP" id="MF_00123">
    <property type="entry name" value="Arg_tRNA_synth"/>
    <property type="match status" value="1"/>
</dbReference>
<dbReference type="PRINTS" id="PR01038">
    <property type="entry name" value="TRNASYNTHARG"/>
</dbReference>
<dbReference type="NCBIfam" id="TIGR00456">
    <property type="entry name" value="argS"/>
    <property type="match status" value="1"/>
</dbReference>
<dbReference type="Gene3D" id="1.10.730.10">
    <property type="entry name" value="Isoleucyl-tRNA Synthetase, Domain 1"/>
    <property type="match status" value="1"/>
</dbReference>
<evidence type="ECO:0000256" key="8">
    <source>
        <dbReference type="ARBA" id="ARBA00049339"/>
    </source>
</evidence>
<evidence type="ECO:0000256" key="10">
    <source>
        <dbReference type="RuleBase" id="RU363038"/>
    </source>
</evidence>
<dbReference type="SMART" id="SM01016">
    <property type="entry name" value="Arg_tRNA_synt_N"/>
    <property type="match status" value="1"/>
</dbReference>
<keyword evidence="6 9" id="KW-0648">Protein biosynthesis</keyword>
<dbReference type="InterPro" id="IPR036695">
    <property type="entry name" value="Arg-tRNA-synth_N_sf"/>
</dbReference>
<dbReference type="InterPro" id="IPR001412">
    <property type="entry name" value="aa-tRNA-synth_I_CS"/>
</dbReference>
<dbReference type="RefSeq" id="WP_258568618.1">
    <property type="nucleotide sequence ID" value="NZ_CP092900.1"/>
</dbReference>
<dbReference type="Pfam" id="PF05746">
    <property type="entry name" value="DALR_1"/>
    <property type="match status" value="1"/>
</dbReference>
<evidence type="ECO:0000256" key="2">
    <source>
        <dbReference type="ARBA" id="ARBA00022490"/>
    </source>
</evidence>
<organism evidence="13 14">
    <name type="scientific">Candidatus Comchoanobacter bicostacola</name>
    <dbReference type="NCBI Taxonomy" id="2919598"/>
    <lineage>
        <taxon>Bacteria</taxon>
        <taxon>Pseudomonadati</taxon>
        <taxon>Pseudomonadota</taxon>
        <taxon>Gammaproteobacteria</taxon>
        <taxon>Candidatus Comchoanobacterales</taxon>
        <taxon>Candidatus Comchoanobacteraceae</taxon>
        <taxon>Candidatus Comchoanobacter</taxon>
    </lineage>
</organism>
<dbReference type="PANTHER" id="PTHR11956">
    <property type="entry name" value="ARGINYL-TRNA SYNTHETASE"/>
    <property type="match status" value="1"/>
</dbReference>
<dbReference type="InterPro" id="IPR009080">
    <property type="entry name" value="tRNAsynth_Ia_anticodon-bd"/>
</dbReference>
<evidence type="ECO:0000256" key="4">
    <source>
        <dbReference type="ARBA" id="ARBA00022741"/>
    </source>
</evidence>
<dbReference type="InterPro" id="IPR035684">
    <property type="entry name" value="ArgRS_core"/>
</dbReference>
<name>A0ABY5DMU7_9GAMM</name>
<dbReference type="SUPFAM" id="SSF47323">
    <property type="entry name" value="Anticodon-binding domain of a subclass of class I aminoacyl-tRNA synthetases"/>
    <property type="match status" value="1"/>
</dbReference>
<evidence type="ECO:0000256" key="5">
    <source>
        <dbReference type="ARBA" id="ARBA00022840"/>
    </source>
</evidence>
<evidence type="ECO:0000313" key="14">
    <source>
        <dbReference type="Proteomes" id="UP001055955"/>
    </source>
</evidence>
<evidence type="ECO:0000259" key="11">
    <source>
        <dbReference type="SMART" id="SM00836"/>
    </source>
</evidence>
<protein>
    <recommendedName>
        <fullName evidence="9">Arginine--tRNA ligase</fullName>
        <ecNumber evidence="9">6.1.1.19</ecNumber>
    </recommendedName>
    <alternativeName>
        <fullName evidence="9">Arginyl-tRNA synthetase</fullName>
        <shortName evidence="9">ArgRS</shortName>
    </alternativeName>
</protein>
<dbReference type="EMBL" id="CP092900">
    <property type="protein sequence ID" value="UTC24829.1"/>
    <property type="molecule type" value="Genomic_DNA"/>
</dbReference>
<dbReference type="Pfam" id="PF00750">
    <property type="entry name" value="tRNA-synt_1d"/>
    <property type="match status" value="2"/>
</dbReference>
<dbReference type="EC" id="6.1.1.19" evidence="9"/>
<evidence type="ECO:0000259" key="12">
    <source>
        <dbReference type="SMART" id="SM01016"/>
    </source>
</evidence>
<dbReference type="SMART" id="SM00836">
    <property type="entry name" value="DALR_1"/>
    <property type="match status" value="1"/>
</dbReference>
<sequence length="558" mass="63717">MNNTIKQILGTALTQLGWDQHAPVIVTKTKNAEHGDFTSNIALVLSKHVGLPPMKIARKIHDAIIDSEVTRIEVAPPGFINFYIASDFTETIKKIINNDSDFFRPNIGENKAVYLEYVSANPTGPLHVGHGRSAAYGSSLAKILSSTGFKVHTEYYVNDAGLQIDVLTTSLWLRILGLTPPKGCYTGDYLVNLPTKPEWTTAVPQILESLLQKWNEETATDLTPKLIQLCKDALGKHYDEAKQWIVHEITTQIKQDLKQFGVEYDHWFHESSLLDNNELEPVLDLLSQQDVIYEKEGAQWFKSTKHGDEKDRVIKRSNGVWTYFATDLAYHHKKLSNPNTQVLDIFGADHHGYTPRIKSGIKALGHDEQNFKTILIQFANLYRGKTKISMSTRQGQFVTLENLYKEVGVDAARYFYCMRKSDQHLDFDLELAKQNNNKNPVYYIQYAHARIKSILAKNGQYIPSSKHFLHPSDTEVELLDALAEYPTVLIKTAQRSEVYQWTQYCYRIATHFHRYYNNTQILSDDSQERYHRLLICFLTAQCLSKALENLGINAPESM</sequence>
<feature type="short sequence motif" description="'HIGH' region" evidence="9">
    <location>
        <begin position="120"/>
        <end position="130"/>
    </location>
</feature>
<dbReference type="Gene3D" id="3.40.50.620">
    <property type="entry name" value="HUPs"/>
    <property type="match status" value="1"/>
</dbReference>
<keyword evidence="4 9" id="KW-0547">Nucleotide-binding</keyword>
<keyword evidence="2 9" id="KW-0963">Cytoplasm</keyword>
<reference evidence="13 14" key="1">
    <citation type="journal article" date="2022" name="Nat. Microbiol.">
        <title>The microbiome of a bacterivorous marine choanoflagellate contains a resource-demanding obligate bacterial associate.</title>
        <authorList>
            <person name="Needham D.M."/>
            <person name="Poirier C."/>
            <person name="Bachy C."/>
            <person name="George E.E."/>
            <person name="Wilken S."/>
            <person name="Yung C.C.M."/>
            <person name="Limardo A.J."/>
            <person name="Morando M."/>
            <person name="Sudek L."/>
            <person name="Malmstrom R.R."/>
            <person name="Keeling P.J."/>
            <person name="Santoro A.E."/>
            <person name="Worden A.Z."/>
        </authorList>
    </citation>
    <scope>NUCLEOTIDE SEQUENCE [LARGE SCALE GENOMIC DNA]</scope>
    <source>
        <strain evidence="13 14">Comchoano-1</strain>
    </source>
</reference>
<evidence type="ECO:0000256" key="3">
    <source>
        <dbReference type="ARBA" id="ARBA00022598"/>
    </source>
</evidence>
<dbReference type="InterPro" id="IPR005148">
    <property type="entry name" value="Arg-tRNA-synth_N"/>
</dbReference>
<dbReference type="InterPro" id="IPR008909">
    <property type="entry name" value="DALR_anticod-bd"/>
</dbReference>
<dbReference type="SUPFAM" id="SSF55190">
    <property type="entry name" value="Arginyl-tRNA synthetase (ArgRS), N-terminal 'additional' domain"/>
    <property type="match status" value="1"/>
</dbReference>
<evidence type="ECO:0000256" key="9">
    <source>
        <dbReference type="HAMAP-Rule" id="MF_00123"/>
    </source>
</evidence>
<feature type="domain" description="Arginyl tRNA synthetase N-terminal" evidence="12">
    <location>
        <begin position="3"/>
        <end position="84"/>
    </location>
</feature>
<keyword evidence="7 9" id="KW-0030">Aminoacyl-tRNA synthetase</keyword>
<evidence type="ECO:0000256" key="7">
    <source>
        <dbReference type="ARBA" id="ARBA00023146"/>
    </source>
</evidence>
<comment type="catalytic activity">
    <reaction evidence="8 9">
        <text>tRNA(Arg) + L-arginine + ATP = L-arginyl-tRNA(Arg) + AMP + diphosphate</text>
        <dbReference type="Rhea" id="RHEA:20301"/>
        <dbReference type="Rhea" id="RHEA-COMP:9658"/>
        <dbReference type="Rhea" id="RHEA-COMP:9673"/>
        <dbReference type="ChEBI" id="CHEBI:30616"/>
        <dbReference type="ChEBI" id="CHEBI:32682"/>
        <dbReference type="ChEBI" id="CHEBI:33019"/>
        <dbReference type="ChEBI" id="CHEBI:78442"/>
        <dbReference type="ChEBI" id="CHEBI:78513"/>
        <dbReference type="ChEBI" id="CHEBI:456215"/>
        <dbReference type="EC" id="6.1.1.19"/>
    </reaction>
</comment>
<comment type="subcellular location">
    <subcellularLocation>
        <location evidence="9">Cytoplasm</location>
    </subcellularLocation>
</comment>
<gene>
    <name evidence="9 13" type="primary">argS</name>
    <name evidence="13" type="ORF">MMH89_01515</name>
</gene>
<keyword evidence="14" id="KW-1185">Reference proteome</keyword>
<dbReference type="CDD" id="cd00671">
    <property type="entry name" value="ArgRS_core"/>
    <property type="match status" value="1"/>
</dbReference>
<dbReference type="InterPro" id="IPR014729">
    <property type="entry name" value="Rossmann-like_a/b/a_fold"/>
</dbReference>
<evidence type="ECO:0000256" key="1">
    <source>
        <dbReference type="ARBA" id="ARBA00005594"/>
    </source>
</evidence>
<dbReference type="InterPro" id="IPR001278">
    <property type="entry name" value="Arg-tRNA-ligase"/>
</dbReference>
<accession>A0ABY5DMU7</accession>